<evidence type="ECO:0000313" key="1">
    <source>
        <dbReference type="Ensembl" id="ENSECRP00000008346.1"/>
    </source>
</evidence>
<keyword evidence="2" id="KW-1185">Reference proteome</keyword>
<dbReference type="Ensembl" id="ENSECRT00000008482.1">
    <property type="protein sequence ID" value="ENSECRP00000008346.1"/>
    <property type="gene ID" value="ENSECRG00000005582.1"/>
</dbReference>
<organism evidence="1 2">
    <name type="scientific">Erpetoichthys calabaricus</name>
    <name type="common">Rope fish</name>
    <name type="synonym">Calamoichthys calabaricus</name>
    <dbReference type="NCBI Taxonomy" id="27687"/>
    <lineage>
        <taxon>Eukaryota</taxon>
        <taxon>Metazoa</taxon>
        <taxon>Chordata</taxon>
        <taxon>Craniata</taxon>
        <taxon>Vertebrata</taxon>
        <taxon>Euteleostomi</taxon>
        <taxon>Actinopterygii</taxon>
        <taxon>Polypteriformes</taxon>
        <taxon>Polypteridae</taxon>
        <taxon>Erpetoichthys</taxon>
    </lineage>
</organism>
<reference evidence="1" key="3">
    <citation type="submission" date="2025-09" db="UniProtKB">
        <authorList>
            <consortium name="Ensembl"/>
        </authorList>
    </citation>
    <scope>IDENTIFICATION</scope>
</reference>
<proteinExistence type="predicted"/>
<name>A0A8C4X6I1_ERPCA</name>
<reference evidence="1" key="2">
    <citation type="submission" date="2025-08" db="UniProtKB">
        <authorList>
            <consortium name="Ensembl"/>
        </authorList>
    </citation>
    <scope>IDENTIFICATION</scope>
</reference>
<sequence>LYAHPVTSPKAQQYPSDFYNSGQLFCKFCQHTIDWTRKDTCNDHVKSKTHLKNKAKLRLKVASIQSDILLEKMTKMYPFFIKHCKQGGALPKNDMSNYTPDYSTLVNSMKCQASY</sequence>
<dbReference type="GeneTree" id="ENSGT00940000177189"/>
<dbReference type="AlphaFoldDB" id="A0A8C4X6I1"/>
<protein>
    <submittedName>
        <fullName evidence="1">Uncharacterized protein</fullName>
    </submittedName>
</protein>
<dbReference type="Proteomes" id="UP000694620">
    <property type="component" value="Chromosome 7"/>
</dbReference>
<accession>A0A8C4X6I1</accession>
<evidence type="ECO:0000313" key="2">
    <source>
        <dbReference type="Proteomes" id="UP000694620"/>
    </source>
</evidence>
<reference evidence="1" key="1">
    <citation type="submission" date="2021-06" db="EMBL/GenBank/DDBJ databases">
        <authorList>
            <consortium name="Wellcome Sanger Institute Data Sharing"/>
        </authorList>
    </citation>
    <scope>NUCLEOTIDE SEQUENCE [LARGE SCALE GENOMIC DNA]</scope>
</reference>